<organism evidence="1 2">
    <name type="scientific">Olea europaea subsp. europaea</name>
    <dbReference type="NCBI Taxonomy" id="158383"/>
    <lineage>
        <taxon>Eukaryota</taxon>
        <taxon>Viridiplantae</taxon>
        <taxon>Streptophyta</taxon>
        <taxon>Embryophyta</taxon>
        <taxon>Tracheophyta</taxon>
        <taxon>Spermatophyta</taxon>
        <taxon>Magnoliopsida</taxon>
        <taxon>eudicotyledons</taxon>
        <taxon>Gunneridae</taxon>
        <taxon>Pentapetalae</taxon>
        <taxon>asterids</taxon>
        <taxon>lamiids</taxon>
        <taxon>Lamiales</taxon>
        <taxon>Oleaceae</taxon>
        <taxon>Oleeae</taxon>
        <taxon>Olea</taxon>
    </lineage>
</organism>
<protein>
    <submittedName>
        <fullName evidence="1">Uncharacterized protein</fullName>
    </submittedName>
</protein>
<reference evidence="1 2" key="1">
    <citation type="submission" date="2019-12" db="EMBL/GenBank/DDBJ databases">
        <authorList>
            <person name="Alioto T."/>
            <person name="Alioto T."/>
            <person name="Gomez Garrido J."/>
        </authorList>
    </citation>
    <scope>NUCLEOTIDE SEQUENCE [LARGE SCALE GENOMIC DNA]</scope>
</reference>
<dbReference type="Gramene" id="OE9A024224T1">
    <property type="protein sequence ID" value="OE9A024224C1"/>
    <property type="gene ID" value="OE9A024224"/>
</dbReference>
<comment type="caution">
    <text evidence="1">The sequence shown here is derived from an EMBL/GenBank/DDBJ whole genome shotgun (WGS) entry which is preliminary data.</text>
</comment>
<dbReference type="EMBL" id="CACTIH010003630">
    <property type="protein sequence ID" value="CAA2979486.1"/>
    <property type="molecule type" value="Genomic_DNA"/>
</dbReference>
<accession>A0A8S0RJZ1</accession>
<evidence type="ECO:0000313" key="2">
    <source>
        <dbReference type="Proteomes" id="UP000594638"/>
    </source>
</evidence>
<gene>
    <name evidence="1" type="ORF">OLEA9_A024224</name>
</gene>
<dbReference type="AlphaFoldDB" id="A0A8S0RJZ1"/>
<name>A0A8S0RJZ1_OLEEU</name>
<dbReference type="OrthoDB" id="1727355at2759"/>
<keyword evidence="2" id="KW-1185">Reference proteome</keyword>
<evidence type="ECO:0000313" key="1">
    <source>
        <dbReference type="EMBL" id="CAA2979486.1"/>
    </source>
</evidence>
<proteinExistence type="predicted"/>
<dbReference type="Proteomes" id="UP000594638">
    <property type="component" value="Unassembled WGS sequence"/>
</dbReference>
<sequence>MGSLRTADPARKQVEYFSGPLPPSHFEEHLPLRLTVAAGTELAGASSSSLVMVQFSLRSNWADDEHGIGREFGERERDFNLPRSNISLHKPVHNHNWSQ</sequence>